<gene>
    <name evidence="2" type="ORF">KGD84_20200</name>
</gene>
<organism evidence="2 3">
    <name type="scientific">Nocardiopsis changdeensis</name>
    <dbReference type="NCBI Taxonomy" id="2831969"/>
    <lineage>
        <taxon>Bacteria</taxon>
        <taxon>Bacillati</taxon>
        <taxon>Actinomycetota</taxon>
        <taxon>Actinomycetes</taxon>
        <taxon>Streptosporangiales</taxon>
        <taxon>Nocardiopsidaceae</taxon>
        <taxon>Nocardiopsis</taxon>
    </lineage>
</organism>
<dbReference type="EMBL" id="CP074133">
    <property type="protein sequence ID" value="QUX26090.1"/>
    <property type="molecule type" value="Genomic_DNA"/>
</dbReference>
<dbReference type="Pfam" id="PF07811">
    <property type="entry name" value="TadE"/>
    <property type="match status" value="1"/>
</dbReference>
<dbReference type="Proteomes" id="UP000676079">
    <property type="component" value="Chromosome"/>
</dbReference>
<keyword evidence="3" id="KW-1185">Reference proteome</keyword>
<accession>A0ABX8BV20</accession>
<evidence type="ECO:0000313" key="2">
    <source>
        <dbReference type="EMBL" id="QUX26090.1"/>
    </source>
</evidence>
<evidence type="ECO:0000259" key="1">
    <source>
        <dbReference type="Pfam" id="PF07811"/>
    </source>
</evidence>
<sequence length="126" mass="12547">MELALLAPALLTFAMLMVFAGRVVDARATVGEVAHSAARAASLERTPTAASSTATAIAAAGLQEQGMACTDHTTTVDHGGLAAGGAVSVTVHCTVDFSDLYGVAFPGGQTIEGGATVAVDTFRGQP</sequence>
<protein>
    <submittedName>
        <fullName evidence="2">Pilus assembly protein</fullName>
    </submittedName>
</protein>
<evidence type="ECO:0000313" key="3">
    <source>
        <dbReference type="Proteomes" id="UP000676079"/>
    </source>
</evidence>
<dbReference type="InterPro" id="IPR012495">
    <property type="entry name" value="TadE-like_dom"/>
</dbReference>
<reference evidence="2 3" key="1">
    <citation type="submission" date="2021-05" db="EMBL/GenBank/DDBJ databases">
        <title>Direct Submission.</title>
        <authorList>
            <person name="Li K."/>
            <person name="Gao J."/>
        </authorList>
    </citation>
    <scope>NUCLEOTIDE SEQUENCE [LARGE SCALE GENOMIC DNA]</scope>
    <source>
        <strain evidence="2 3">Mg02</strain>
    </source>
</reference>
<proteinExistence type="predicted"/>
<feature type="domain" description="TadE-like" evidence="1">
    <location>
        <begin position="2"/>
        <end position="39"/>
    </location>
</feature>
<name>A0ABX8BV20_9ACTN</name>